<dbReference type="InterPro" id="IPR035919">
    <property type="entry name" value="EAL_sf"/>
</dbReference>
<feature type="domain" description="EAL" evidence="1">
    <location>
        <begin position="336"/>
        <end position="587"/>
    </location>
</feature>
<dbReference type="SUPFAM" id="SSF141868">
    <property type="entry name" value="EAL domain-like"/>
    <property type="match status" value="1"/>
</dbReference>
<dbReference type="InterPro" id="IPR000014">
    <property type="entry name" value="PAS"/>
</dbReference>
<dbReference type="RefSeq" id="WP_221598276.1">
    <property type="nucleotide sequence ID" value="NZ_JAIGNQ010000003.1"/>
</dbReference>
<keyword evidence="4" id="KW-1185">Reference proteome</keyword>
<dbReference type="PROSITE" id="PS50883">
    <property type="entry name" value="EAL"/>
    <property type="match status" value="1"/>
</dbReference>
<name>A0ABS7JG57_9SPHN</name>
<evidence type="ECO:0000313" key="3">
    <source>
        <dbReference type="EMBL" id="MBX7489016.1"/>
    </source>
</evidence>
<dbReference type="CDD" id="cd01948">
    <property type="entry name" value="EAL"/>
    <property type="match status" value="1"/>
</dbReference>
<dbReference type="CDD" id="cd00130">
    <property type="entry name" value="PAS"/>
    <property type="match status" value="1"/>
</dbReference>
<dbReference type="Pfam" id="PF00990">
    <property type="entry name" value="GGDEF"/>
    <property type="match status" value="1"/>
</dbReference>
<protein>
    <submittedName>
        <fullName evidence="3">EAL domain-containing protein</fullName>
    </submittedName>
</protein>
<organism evidence="3 4">
    <name type="scientific">Qipengyuania pacifica</name>
    <dbReference type="NCBI Taxonomy" id="2860199"/>
    <lineage>
        <taxon>Bacteria</taxon>
        <taxon>Pseudomonadati</taxon>
        <taxon>Pseudomonadota</taxon>
        <taxon>Alphaproteobacteria</taxon>
        <taxon>Sphingomonadales</taxon>
        <taxon>Erythrobacteraceae</taxon>
        <taxon>Qipengyuania</taxon>
    </lineage>
</organism>
<comment type="caution">
    <text evidence="3">The sequence shown here is derived from an EMBL/GenBank/DDBJ whole genome shotgun (WGS) entry which is preliminary data.</text>
</comment>
<reference evidence="3 4" key="1">
    <citation type="submission" date="2021-08" db="EMBL/GenBank/DDBJ databases">
        <title>Comparative Genomics Analysis of the Genus Qipengyuania Reveals Extensive Genetic Diversity and Metabolic Versatility, Including the Description of Fifteen Novel Species.</title>
        <authorList>
            <person name="Liu Y."/>
        </authorList>
    </citation>
    <scope>NUCLEOTIDE SEQUENCE [LARGE SCALE GENOMIC DNA]</scope>
    <source>
        <strain evidence="3 4">GH25</strain>
    </source>
</reference>
<sequence>MGAMPFSDFLRGRKAEAEALAEDVSRSLSATFARSEKLDVVEEIERSGALGFWATDAHGRILYLSPAILEGLGIDFARASGEPLQQLLVPVEGDGDGRSLGLRLNTRKSFANLTVQAGDVQNDIVLRLSGRPLHDNDTNFLGFRGSAVDVTLDFRSEEEANRLAKFDSLTGLANRHRMEQRIDSTLHAFKSAQRSAALMMLDLDKFKQVNDTLGHAAGDQLLQQVAERLTSVIGGRGEIGRLGGDEFQILVPDMDDRGELGEVAKKIIQILSQPYSVEEGRAVIGCSVGIAVAPYDGIERDELSRAADLALYASKNGGRGQFRFYAADLEHEANLRKRMEDDLADAIESGHFTLEYQPVVSLEDNRVLSLEAQYCWADEERGRVPAETFLPVAEGSRLIVPIGEWAIRRACEDALSWPDSLRVSLHISPVQFEANGFVQCVEQVLADTDLDPTRLELRFPEKVLLGDASKLDKALGSLFKLGVRLTVDQFGSGLSSLAYLRRAPLSALRIGAQFFEPIMGNDLGDMDLVRAVIALSDAMGMETTASGVHALDLMSELKRLGIDQVSGFVYSDALSNDQVCQELAKGEWTLAPTDSGTQRASRRTVFRKIGVIHEDHYYDVTLRNLSRSGAMIQGLEDVPVGTMFVLDFGQGQLAVCTVRRTMDDTQGLEFEQELVDDGAGGLCTRHRVSPYELAAAGVPLAALSPGKYAMAPDSGGGAGFAQFNLSASAPRQTGRKEAVQV</sequence>
<dbReference type="Gene3D" id="3.30.450.20">
    <property type="entry name" value="PAS domain"/>
    <property type="match status" value="1"/>
</dbReference>
<dbReference type="InterPro" id="IPR029787">
    <property type="entry name" value="Nucleotide_cyclase"/>
</dbReference>
<dbReference type="SMART" id="SM00052">
    <property type="entry name" value="EAL"/>
    <property type="match status" value="1"/>
</dbReference>
<evidence type="ECO:0000259" key="1">
    <source>
        <dbReference type="PROSITE" id="PS50883"/>
    </source>
</evidence>
<feature type="domain" description="GGDEF" evidence="2">
    <location>
        <begin position="194"/>
        <end position="327"/>
    </location>
</feature>
<dbReference type="InterPro" id="IPR035965">
    <property type="entry name" value="PAS-like_dom_sf"/>
</dbReference>
<proteinExistence type="predicted"/>
<dbReference type="PANTHER" id="PTHR44757:SF2">
    <property type="entry name" value="BIOFILM ARCHITECTURE MAINTENANCE PROTEIN MBAA"/>
    <property type="match status" value="1"/>
</dbReference>
<gene>
    <name evidence="3" type="ORF">K3177_10875</name>
</gene>
<dbReference type="SUPFAM" id="SSF55785">
    <property type="entry name" value="PYP-like sensor domain (PAS domain)"/>
    <property type="match status" value="1"/>
</dbReference>
<dbReference type="EMBL" id="JAIGNQ010000003">
    <property type="protein sequence ID" value="MBX7489016.1"/>
    <property type="molecule type" value="Genomic_DNA"/>
</dbReference>
<dbReference type="SUPFAM" id="SSF55073">
    <property type="entry name" value="Nucleotide cyclase"/>
    <property type="match status" value="1"/>
</dbReference>
<dbReference type="InterPro" id="IPR043128">
    <property type="entry name" value="Rev_trsase/Diguanyl_cyclase"/>
</dbReference>
<dbReference type="PANTHER" id="PTHR44757">
    <property type="entry name" value="DIGUANYLATE CYCLASE DGCP"/>
    <property type="match status" value="1"/>
</dbReference>
<dbReference type="Gene3D" id="3.30.70.270">
    <property type="match status" value="1"/>
</dbReference>
<dbReference type="InterPro" id="IPR000160">
    <property type="entry name" value="GGDEF_dom"/>
</dbReference>
<accession>A0ABS7JG57</accession>
<dbReference type="Pfam" id="PF00563">
    <property type="entry name" value="EAL"/>
    <property type="match status" value="1"/>
</dbReference>
<dbReference type="PROSITE" id="PS50887">
    <property type="entry name" value="GGDEF"/>
    <property type="match status" value="1"/>
</dbReference>
<dbReference type="Proteomes" id="UP000776651">
    <property type="component" value="Unassembled WGS sequence"/>
</dbReference>
<dbReference type="Gene3D" id="3.20.20.450">
    <property type="entry name" value="EAL domain"/>
    <property type="match status" value="1"/>
</dbReference>
<evidence type="ECO:0000259" key="2">
    <source>
        <dbReference type="PROSITE" id="PS50887"/>
    </source>
</evidence>
<evidence type="ECO:0000313" key="4">
    <source>
        <dbReference type="Proteomes" id="UP000776651"/>
    </source>
</evidence>
<dbReference type="SUPFAM" id="SSF141371">
    <property type="entry name" value="PilZ domain-like"/>
    <property type="match status" value="1"/>
</dbReference>
<dbReference type="InterPro" id="IPR001633">
    <property type="entry name" value="EAL_dom"/>
</dbReference>
<dbReference type="SMART" id="SM00267">
    <property type="entry name" value="GGDEF"/>
    <property type="match status" value="1"/>
</dbReference>
<dbReference type="InterPro" id="IPR052155">
    <property type="entry name" value="Biofilm_reg_signaling"/>
</dbReference>
<dbReference type="NCBIfam" id="TIGR00254">
    <property type="entry name" value="GGDEF"/>
    <property type="match status" value="1"/>
</dbReference>
<dbReference type="CDD" id="cd01949">
    <property type="entry name" value="GGDEF"/>
    <property type="match status" value="1"/>
</dbReference>